<name>A0A068RTE9_9FUNG</name>
<evidence type="ECO:0000313" key="2">
    <source>
        <dbReference type="EMBL" id="CDH52887.1"/>
    </source>
</evidence>
<dbReference type="GO" id="GO:0003676">
    <property type="term" value="F:nucleic acid binding"/>
    <property type="evidence" value="ECO:0007669"/>
    <property type="project" value="InterPro"/>
</dbReference>
<evidence type="ECO:0000313" key="3">
    <source>
        <dbReference type="Proteomes" id="UP000027586"/>
    </source>
</evidence>
<dbReference type="EMBL" id="CBTN010000015">
    <property type="protein sequence ID" value="CDH52887.1"/>
    <property type="molecule type" value="Genomic_DNA"/>
</dbReference>
<gene>
    <name evidence="2" type="ORF">LCOR_04320.1</name>
</gene>
<sequence>MARTLRSNKRKLDDNNGASATAIPTENGFVSSPPTKKFKDLPVPTRRSTRSRPTTPTREIKKKEEQKEATAAPADANATPAQEKNNTVDIWIGASTNLVGLYYGTVNDKRNWTAVPQLEKYNSSSVEDAYYWAALQAIERCKNEKSTRVVIYTDCDALCDIPDKVESNDLCKELHSKINQSDGLIHIQHAASDTSSELRKAHELVKAPMDREVEDNNKEPLAKEQQDQDVEDQVRKLDVHAAAVEKEDEPMRSEHPQDDDQVTAAKSTSSWRPAFNLANIIEILRAPFVRNNNQQQQQ</sequence>
<dbReference type="InterPro" id="IPR036397">
    <property type="entry name" value="RNaseH_sf"/>
</dbReference>
<dbReference type="OrthoDB" id="2273866at2759"/>
<feature type="compositionally biased region" description="Low complexity" evidence="1">
    <location>
        <begin position="69"/>
        <end position="81"/>
    </location>
</feature>
<evidence type="ECO:0000256" key="1">
    <source>
        <dbReference type="SAM" id="MobiDB-lite"/>
    </source>
</evidence>
<organism evidence="2 3">
    <name type="scientific">Lichtheimia corymbifera JMRC:FSU:9682</name>
    <dbReference type="NCBI Taxonomy" id="1263082"/>
    <lineage>
        <taxon>Eukaryota</taxon>
        <taxon>Fungi</taxon>
        <taxon>Fungi incertae sedis</taxon>
        <taxon>Mucoromycota</taxon>
        <taxon>Mucoromycotina</taxon>
        <taxon>Mucoromycetes</taxon>
        <taxon>Mucorales</taxon>
        <taxon>Lichtheimiaceae</taxon>
        <taxon>Lichtheimia</taxon>
    </lineage>
</organism>
<proteinExistence type="predicted"/>
<feature type="compositionally biased region" description="Basic and acidic residues" evidence="1">
    <location>
        <begin position="58"/>
        <end position="68"/>
    </location>
</feature>
<protein>
    <submittedName>
        <fullName evidence="2">Uncharacterized protein</fullName>
    </submittedName>
</protein>
<dbReference type="Gene3D" id="3.30.420.10">
    <property type="entry name" value="Ribonuclease H-like superfamily/Ribonuclease H"/>
    <property type="match status" value="1"/>
</dbReference>
<feature type="compositionally biased region" description="Basic and acidic residues" evidence="1">
    <location>
        <begin position="208"/>
        <end position="258"/>
    </location>
</feature>
<comment type="caution">
    <text evidence="2">The sequence shown here is derived from an EMBL/GenBank/DDBJ whole genome shotgun (WGS) entry which is preliminary data.</text>
</comment>
<reference evidence="2" key="1">
    <citation type="submission" date="2013-08" db="EMBL/GenBank/DDBJ databases">
        <title>Gene expansion shapes genome architecture in the human pathogen Lichtheimia corymbifera: an evolutionary genomics analysis in the ancient terrestrial Mucorales (Mucoromycotina).</title>
        <authorList>
            <person name="Schwartze V.U."/>
            <person name="Winter S."/>
            <person name="Shelest E."/>
            <person name="Marcet-Houben M."/>
            <person name="Horn F."/>
            <person name="Wehner S."/>
            <person name="Hoffmann K."/>
            <person name="Riege K."/>
            <person name="Sammeth M."/>
            <person name="Nowrousian M."/>
            <person name="Valiante V."/>
            <person name="Linde J."/>
            <person name="Jacobsen I.D."/>
            <person name="Marz M."/>
            <person name="Brakhage A.A."/>
            <person name="Gabaldon T."/>
            <person name="Bocker S."/>
            <person name="Voigt K."/>
        </authorList>
    </citation>
    <scope>NUCLEOTIDE SEQUENCE [LARGE SCALE GENOMIC DNA]</scope>
    <source>
        <strain evidence="2">FSU 9682</strain>
    </source>
</reference>
<dbReference type="VEuPathDB" id="FungiDB:LCOR_04320.1"/>
<feature type="region of interest" description="Disordered" evidence="1">
    <location>
        <begin position="1"/>
        <end position="83"/>
    </location>
</feature>
<dbReference type="Proteomes" id="UP000027586">
    <property type="component" value="Unassembled WGS sequence"/>
</dbReference>
<feature type="region of interest" description="Disordered" evidence="1">
    <location>
        <begin position="208"/>
        <end position="269"/>
    </location>
</feature>
<feature type="compositionally biased region" description="Polar residues" evidence="1">
    <location>
        <begin position="16"/>
        <end position="34"/>
    </location>
</feature>
<dbReference type="AlphaFoldDB" id="A0A068RTE9"/>
<keyword evidence="3" id="KW-1185">Reference proteome</keyword>
<accession>A0A068RTE9</accession>